<keyword evidence="2" id="KW-1185">Reference proteome</keyword>
<dbReference type="EMBL" id="JBBWWQ010000008">
    <property type="protein sequence ID" value="KAK8940976.1"/>
    <property type="molecule type" value="Genomic_DNA"/>
</dbReference>
<proteinExistence type="predicted"/>
<organism evidence="1 2">
    <name type="scientific">Platanthera zijinensis</name>
    <dbReference type="NCBI Taxonomy" id="2320716"/>
    <lineage>
        <taxon>Eukaryota</taxon>
        <taxon>Viridiplantae</taxon>
        <taxon>Streptophyta</taxon>
        <taxon>Embryophyta</taxon>
        <taxon>Tracheophyta</taxon>
        <taxon>Spermatophyta</taxon>
        <taxon>Magnoliopsida</taxon>
        <taxon>Liliopsida</taxon>
        <taxon>Asparagales</taxon>
        <taxon>Orchidaceae</taxon>
        <taxon>Orchidoideae</taxon>
        <taxon>Orchideae</taxon>
        <taxon>Orchidinae</taxon>
        <taxon>Platanthera</taxon>
    </lineage>
</organism>
<evidence type="ECO:0000313" key="2">
    <source>
        <dbReference type="Proteomes" id="UP001418222"/>
    </source>
</evidence>
<reference evidence="1 2" key="1">
    <citation type="journal article" date="2022" name="Nat. Plants">
        <title>Genomes of leafy and leafless Platanthera orchids illuminate the evolution of mycoheterotrophy.</title>
        <authorList>
            <person name="Li M.H."/>
            <person name="Liu K.W."/>
            <person name="Li Z."/>
            <person name="Lu H.C."/>
            <person name="Ye Q.L."/>
            <person name="Zhang D."/>
            <person name="Wang J.Y."/>
            <person name="Li Y.F."/>
            <person name="Zhong Z.M."/>
            <person name="Liu X."/>
            <person name="Yu X."/>
            <person name="Liu D.K."/>
            <person name="Tu X.D."/>
            <person name="Liu B."/>
            <person name="Hao Y."/>
            <person name="Liao X.Y."/>
            <person name="Jiang Y.T."/>
            <person name="Sun W.H."/>
            <person name="Chen J."/>
            <person name="Chen Y.Q."/>
            <person name="Ai Y."/>
            <person name="Zhai J.W."/>
            <person name="Wu S.S."/>
            <person name="Zhou Z."/>
            <person name="Hsiao Y.Y."/>
            <person name="Wu W.L."/>
            <person name="Chen Y.Y."/>
            <person name="Lin Y.F."/>
            <person name="Hsu J.L."/>
            <person name="Li C.Y."/>
            <person name="Wang Z.W."/>
            <person name="Zhao X."/>
            <person name="Zhong W.Y."/>
            <person name="Ma X.K."/>
            <person name="Ma L."/>
            <person name="Huang J."/>
            <person name="Chen G.Z."/>
            <person name="Huang M.Z."/>
            <person name="Huang L."/>
            <person name="Peng D.H."/>
            <person name="Luo Y.B."/>
            <person name="Zou S.Q."/>
            <person name="Chen S.P."/>
            <person name="Lan S."/>
            <person name="Tsai W.C."/>
            <person name="Van de Peer Y."/>
            <person name="Liu Z.J."/>
        </authorList>
    </citation>
    <scope>NUCLEOTIDE SEQUENCE [LARGE SCALE GENOMIC DNA]</scope>
    <source>
        <strain evidence="1">Lor287</strain>
    </source>
</reference>
<evidence type="ECO:0000313" key="1">
    <source>
        <dbReference type="EMBL" id="KAK8940976.1"/>
    </source>
</evidence>
<name>A0AAP0BJ09_9ASPA</name>
<gene>
    <name evidence="1" type="ORF">KSP39_PZI010478</name>
</gene>
<dbReference type="AlphaFoldDB" id="A0AAP0BJ09"/>
<accession>A0AAP0BJ09</accession>
<comment type="caution">
    <text evidence="1">The sequence shown here is derived from an EMBL/GenBank/DDBJ whole genome shotgun (WGS) entry which is preliminary data.</text>
</comment>
<protein>
    <submittedName>
        <fullName evidence="1">Uncharacterized protein</fullName>
    </submittedName>
</protein>
<sequence>MIYDATHLLSCQPITPALSIMVADDTIHPITIRGLLHTTHFHILDIVYIPELSMNLISVRQLISHGYLVTFDVFTCRVHDRLAGALLGAGRRLCGVYVHDRLHLPSTSWSPAASSLCLPSVDFSQWHHPIGHPSVPKNLRGIGNPLHFSILSGPIESIHMHKRHYSLLSQPNNSFTLQLSTIPPPTDAPGVQLFFIGGLGAWRHRGPGAIGRHRRKNNRELLYFRVPLEQRFPVASRPSFAGERYPRWCSPSPASQPALGKQEVDSHNVTERIGRLFVELTKTGEVQTRVEFAESGLRAGLELIRSAWCMPWSSSGGTIGGNHVVRWLEWTVARVCRVVRSSLVR</sequence>
<dbReference type="Proteomes" id="UP001418222">
    <property type="component" value="Unassembled WGS sequence"/>
</dbReference>